<feature type="transmembrane region" description="Helical" evidence="2">
    <location>
        <begin position="81"/>
        <end position="99"/>
    </location>
</feature>
<keyword evidence="2" id="KW-0812">Transmembrane</keyword>
<feature type="region of interest" description="Disordered" evidence="1">
    <location>
        <begin position="577"/>
        <end position="597"/>
    </location>
</feature>
<sequence>MTISRSKIVNLRLFISGLGVALPALFLYWYTSYPSVAYIDSGELAVVNWTLGIAHPTGYPLYTLIGRLFALLPFELIKTQILFGALCTTAAVVLILYVMSRFLPRRQDGNPDGAVRTAGSQQAAPDFYQLLLFTTLGLLLVVSPLFWAQGVTNEVYSLHLVFLSLLILLILQPYSARNLILGGYLTGLSFGNHMSTILIVPTVVAYLIVNRRVVFRSPKMIVTAIAAGCFAASVYLFLPIRSALDPMFNWGQPANWENFIRHVSGWQYQVWMFDRSWSALGQQLVRFAKILFAQFPAPFWLAIAAGLYYGFKTRRTLSIYLLLLLLFNLIYSLNFSIPDIDNYLLPSVLVLFLFGAMGTLQFARLKPSFQFLAPVGIALCVVWGVAGNWGSHDESQNTSALDGVHNYYKSVENGALILCADWDFVSPWLYSHFYLKERTDVTIIDPELVRRSWYPDWIRHADKQLYDYVKSDIDAFLQHVRKFERQESYDPVAIEATYRAILLKLATHPQRPVYFGIPDAGIATQVAATGFAESYVSGQLLRIVRKGATFTRPTEPISPPRFGKTFENLDERDRAHLEDFGRMSELDTTGPIKMPRR</sequence>
<keyword evidence="2" id="KW-0472">Membrane</keyword>
<comment type="caution">
    <text evidence="3">The sequence shown here is derived from an EMBL/GenBank/DDBJ whole genome shotgun (WGS) entry which is preliminary data.</text>
</comment>
<dbReference type="AlphaFoldDB" id="D9PIV1"/>
<feature type="transmembrane region" description="Helical" evidence="2">
    <location>
        <begin position="187"/>
        <end position="209"/>
    </location>
</feature>
<evidence type="ECO:0000256" key="2">
    <source>
        <dbReference type="SAM" id="Phobius"/>
    </source>
</evidence>
<feature type="transmembrane region" description="Helical" evidence="2">
    <location>
        <begin position="317"/>
        <end position="337"/>
    </location>
</feature>
<protein>
    <recommendedName>
        <fullName evidence="4">DUF2723 domain-containing protein</fullName>
    </recommendedName>
</protein>
<evidence type="ECO:0000256" key="1">
    <source>
        <dbReference type="SAM" id="MobiDB-lite"/>
    </source>
</evidence>
<accession>D9PIV1</accession>
<dbReference type="Pfam" id="PF11028">
    <property type="entry name" value="TMEM260-like"/>
    <property type="match status" value="1"/>
</dbReference>
<feature type="transmembrane region" description="Helical" evidence="2">
    <location>
        <begin position="12"/>
        <end position="31"/>
    </location>
</feature>
<dbReference type="InterPro" id="IPR021280">
    <property type="entry name" value="TMEM260-like"/>
</dbReference>
<feature type="transmembrane region" description="Helical" evidence="2">
    <location>
        <begin position="51"/>
        <end position="74"/>
    </location>
</feature>
<feature type="transmembrane region" description="Helical" evidence="2">
    <location>
        <begin position="369"/>
        <end position="389"/>
    </location>
</feature>
<organism evidence="3">
    <name type="scientific">sediment metagenome</name>
    <dbReference type="NCBI Taxonomy" id="749907"/>
    <lineage>
        <taxon>unclassified sequences</taxon>
        <taxon>metagenomes</taxon>
        <taxon>ecological metagenomes</taxon>
    </lineage>
</organism>
<feature type="transmembrane region" description="Helical" evidence="2">
    <location>
        <begin position="290"/>
        <end position="310"/>
    </location>
</feature>
<evidence type="ECO:0000313" key="3">
    <source>
        <dbReference type="EMBL" id="EFK96514.1"/>
    </source>
</evidence>
<reference evidence="3" key="2">
    <citation type="journal article" date="2011" name="Microb. Ecol.">
        <title>Taxonomic and Functional Metagenomic Profiling of the Microbial Community in the Anoxic Sediment of a Sub-saline Shallow Lake (Laguna de Carrizo, Central Spain).</title>
        <authorList>
            <person name="Ferrer M."/>
            <person name="Guazzaroni M.E."/>
            <person name="Richter M."/>
            <person name="Garcia-Salamanca A."/>
            <person name="Yarza P."/>
            <person name="Suarez-Suarez A."/>
            <person name="Solano J."/>
            <person name="Alcaide M."/>
            <person name="van Dillewijn P."/>
            <person name="Molina-Henares M.A."/>
            <person name="Lopez-Cortes N."/>
            <person name="Al-Ramahi Y."/>
            <person name="Guerrero C."/>
            <person name="Acosta A."/>
            <person name="de Eugenio L.I."/>
            <person name="Martinez V."/>
            <person name="Marques S."/>
            <person name="Rojo F."/>
            <person name="Santero E."/>
            <person name="Genilloud O."/>
            <person name="Perez-Perez J."/>
            <person name="Rossello-Mora R."/>
            <person name="Ramos J.L."/>
        </authorList>
    </citation>
    <scope>NUCLEOTIDE SEQUENCE</scope>
</reference>
<reference evidence="3" key="1">
    <citation type="submission" date="2010-07" db="EMBL/GenBank/DDBJ databases">
        <authorList>
            <consortium name="CONSOLIDER consortium CSD2007-00005"/>
            <person name="Guazzaroni M.-E."/>
            <person name="Richter M."/>
            <person name="Garcia-Salamanca A."/>
            <person name="Yarza P."/>
            <person name="Ferrer M."/>
        </authorList>
    </citation>
    <scope>NUCLEOTIDE SEQUENCE</scope>
</reference>
<dbReference type="PANTHER" id="PTHR16214:SF3">
    <property type="entry name" value="TRANSMEMBRANE PROTEIN 260"/>
    <property type="match status" value="1"/>
</dbReference>
<feature type="transmembrane region" description="Helical" evidence="2">
    <location>
        <begin position="155"/>
        <end position="175"/>
    </location>
</feature>
<dbReference type="EMBL" id="ADZX01000459">
    <property type="protein sequence ID" value="EFK96514.1"/>
    <property type="molecule type" value="Genomic_DNA"/>
</dbReference>
<proteinExistence type="predicted"/>
<keyword evidence="2" id="KW-1133">Transmembrane helix</keyword>
<gene>
    <name evidence="3" type="ORF">LDC_1459</name>
</gene>
<feature type="transmembrane region" description="Helical" evidence="2">
    <location>
        <begin position="343"/>
        <end position="362"/>
    </location>
</feature>
<evidence type="ECO:0008006" key="4">
    <source>
        <dbReference type="Google" id="ProtNLM"/>
    </source>
</evidence>
<feature type="transmembrane region" description="Helical" evidence="2">
    <location>
        <begin position="221"/>
        <end position="240"/>
    </location>
</feature>
<feature type="transmembrane region" description="Helical" evidence="2">
    <location>
        <begin position="127"/>
        <end position="148"/>
    </location>
</feature>
<dbReference type="InterPro" id="IPR052724">
    <property type="entry name" value="GT117_domain-containing"/>
</dbReference>
<dbReference type="PANTHER" id="PTHR16214">
    <property type="entry name" value="TRANSMEMBRANE PROTEIN 260"/>
    <property type="match status" value="1"/>
</dbReference>
<name>D9PIV1_9ZZZZ</name>